<comment type="caution">
    <text evidence="1">The sequence shown here is derived from an EMBL/GenBank/DDBJ whole genome shotgun (WGS) entry which is preliminary data.</text>
</comment>
<gene>
    <name evidence="1" type="ORF">FC78_GL001424</name>
</gene>
<dbReference type="STRING" id="1423788.FC78_GL001424"/>
<proteinExistence type="predicted"/>
<dbReference type="AlphaFoldDB" id="A0A0R1KJE2"/>
<keyword evidence="2" id="KW-1185">Reference proteome</keyword>
<evidence type="ECO:0000313" key="2">
    <source>
        <dbReference type="Proteomes" id="UP000051515"/>
    </source>
</evidence>
<dbReference type="OrthoDB" id="2863311at2"/>
<evidence type="ECO:0000313" key="1">
    <source>
        <dbReference type="EMBL" id="KRK83468.1"/>
    </source>
</evidence>
<sequence>MAEEYTTFDEYKVTDAAIKWLEDNKYITPAVKLGCTGKLEIETTLKTVVKKCEGDTVRSVDIPTQLKCKFTGHMPVENLRKVWGLKTDGLKKGVYAYGTDSRQGRGIMSFKVLDLDEVMAMLRAFPNMQFSGGMTWELENGGEEIAEIEQEFIAMKDDNNKFFYEALQSEVDTDVADKWLTDFTPDLVKAVAPASSTTTSK</sequence>
<protein>
    <submittedName>
        <fullName evidence="1">Major tail protein B</fullName>
    </submittedName>
</protein>
<organism evidence="1 2">
    <name type="scientific">Companilactobacillus bobalius DSM 19674</name>
    <dbReference type="NCBI Taxonomy" id="1423788"/>
    <lineage>
        <taxon>Bacteria</taxon>
        <taxon>Bacillati</taxon>
        <taxon>Bacillota</taxon>
        <taxon>Bacilli</taxon>
        <taxon>Lactobacillales</taxon>
        <taxon>Lactobacillaceae</taxon>
        <taxon>Companilactobacillus</taxon>
        <taxon>Companilactobacillus bobalius</taxon>
    </lineage>
</organism>
<dbReference type="PATRIC" id="fig|1423788.3.peg.1470"/>
<dbReference type="EMBL" id="AZDY01000036">
    <property type="protein sequence ID" value="KRK83468.1"/>
    <property type="molecule type" value="Genomic_DNA"/>
</dbReference>
<dbReference type="Proteomes" id="UP000051515">
    <property type="component" value="Unassembled WGS sequence"/>
</dbReference>
<accession>A0A0R1KJE2</accession>
<reference evidence="1 2" key="1">
    <citation type="journal article" date="2015" name="Genome Announc.">
        <title>Expanding the biotechnology potential of lactobacilli through comparative genomics of 213 strains and associated genera.</title>
        <authorList>
            <person name="Sun Z."/>
            <person name="Harris H.M."/>
            <person name="McCann A."/>
            <person name="Guo C."/>
            <person name="Argimon S."/>
            <person name="Zhang W."/>
            <person name="Yang X."/>
            <person name="Jeffery I.B."/>
            <person name="Cooney J.C."/>
            <person name="Kagawa T.F."/>
            <person name="Liu W."/>
            <person name="Song Y."/>
            <person name="Salvetti E."/>
            <person name="Wrobel A."/>
            <person name="Rasinkangas P."/>
            <person name="Parkhill J."/>
            <person name="Rea M.C."/>
            <person name="O'Sullivan O."/>
            <person name="Ritari J."/>
            <person name="Douillard F.P."/>
            <person name="Paul Ross R."/>
            <person name="Yang R."/>
            <person name="Briner A.E."/>
            <person name="Felis G.E."/>
            <person name="de Vos W.M."/>
            <person name="Barrangou R."/>
            <person name="Klaenhammer T.R."/>
            <person name="Caufield P.W."/>
            <person name="Cui Y."/>
            <person name="Zhang H."/>
            <person name="O'Toole P.W."/>
        </authorList>
    </citation>
    <scope>NUCLEOTIDE SEQUENCE [LARGE SCALE GENOMIC DNA]</scope>
    <source>
        <strain evidence="1 2">DSM 19674</strain>
    </source>
</reference>
<dbReference type="RefSeq" id="WP_056951614.1">
    <property type="nucleotide sequence ID" value="NZ_AZDY01000036.1"/>
</dbReference>
<name>A0A0R1KJE2_9LACO</name>